<dbReference type="PROSITE" id="PS00902">
    <property type="entry name" value="GLUTAMATE_5_KINASE"/>
    <property type="match status" value="1"/>
</dbReference>
<dbReference type="GO" id="GO:0004349">
    <property type="term" value="F:glutamate 5-kinase activity"/>
    <property type="evidence" value="ECO:0007669"/>
    <property type="project" value="UniProtKB-EC"/>
</dbReference>
<reference evidence="9" key="1">
    <citation type="submission" date="2013-01" db="EMBL/GenBank/DDBJ databases">
        <title>Genomic Cooperation Between Trypanosomatids and Their Bacterial Endosymbionts in the Synthesis of Essential Amino Acids Heavily Influenced by Multiple Lateral Gene Transfer Events.</title>
        <authorList>
            <person name="Alves J.M.P."/>
            <person name="Klein C."/>
            <person name="Maia da Silva F."/>
            <person name="Costa Martins A.G."/>
            <person name="Serrano M.G."/>
            <person name="Buck G.A."/>
            <person name="Vasconcelos A.T.R."/>
            <person name="France-Sagot M."/>
            <person name="Teixeira M.M.G."/>
            <person name="Motta M.C.M."/>
            <person name="Camargo E.P."/>
        </authorList>
    </citation>
    <scope>NUCLEOTIDE SEQUENCE</scope>
</reference>
<evidence type="ECO:0000256" key="4">
    <source>
        <dbReference type="ARBA" id="ARBA00022679"/>
    </source>
</evidence>
<evidence type="ECO:0000256" key="1">
    <source>
        <dbReference type="ARBA" id="ARBA00022490"/>
    </source>
</evidence>
<evidence type="ECO:0000256" key="6">
    <source>
        <dbReference type="ARBA" id="ARBA00022777"/>
    </source>
</evidence>
<dbReference type="NCBIfam" id="TIGR01027">
    <property type="entry name" value="proB"/>
    <property type="match status" value="1"/>
</dbReference>
<dbReference type="PANTHER" id="PTHR43654">
    <property type="entry name" value="GLUTAMATE 5-KINASE"/>
    <property type="match status" value="1"/>
</dbReference>
<dbReference type="GO" id="GO:0008652">
    <property type="term" value="P:amino acid biosynthetic process"/>
    <property type="evidence" value="ECO:0007669"/>
    <property type="project" value="UniProtKB-KW"/>
</dbReference>
<dbReference type="FunFam" id="3.40.1160.10:FF:000006">
    <property type="entry name" value="Glutamate 5-kinase"/>
    <property type="match status" value="1"/>
</dbReference>
<accession>U5KLI5</accession>
<evidence type="ECO:0000259" key="8">
    <source>
        <dbReference type="Pfam" id="PF00696"/>
    </source>
</evidence>
<dbReference type="InterPro" id="IPR041739">
    <property type="entry name" value="G5K_ProB"/>
</dbReference>
<keyword evidence="1" id="KW-0963">Cytoplasm</keyword>
<protein>
    <submittedName>
        <fullName evidence="9">Glutamate 5-kinase</fullName>
        <ecNumber evidence="9">2.7.2.11</ecNumber>
    </submittedName>
</protein>
<dbReference type="InterPro" id="IPR001057">
    <property type="entry name" value="Glu/AcGlu_kinase"/>
</dbReference>
<evidence type="ECO:0000256" key="2">
    <source>
        <dbReference type="ARBA" id="ARBA00022605"/>
    </source>
</evidence>
<evidence type="ECO:0000256" key="5">
    <source>
        <dbReference type="ARBA" id="ARBA00022741"/>
    </source>
</evidence>
<dbReference type="PANTHER" id="PTHR43654:SF3">
    <property type="entry name" value="GLUTAMATE 5-KINASE"/>
    <property type="match status" value="1"/>
</dbReference>
<organism evidence="9">
    <name type="scientific">Herpetomonas muscarum</name>
    <dbReference type="NCBI Taxonomy" id="5718"/>
    <lineage>
        <taxon>Eukaryota</taxon>
        <taxon>Discoba</taxon>
        <taxon>Euglenozoa</taxon>
        <taxon>Kinetoplastea</taxon>
        <taxon>Metakinetoplastina</taxon>
        <taxon>Trypanosomatida</taxon>
        <taxon>Trypanosomatidae</taxon>
        <taxon>Herpetomonas</taxon>
    </lineage>
</organism>
<evidence type="ECO:0000313" key="9">
    <source>
        <dbReference type="EMBL" id="AGT02536.1"/>
    </source>
</evidence>
<evidence type="ECO:0000256" key="7">
    <source>
        <dbReference type="ARBA" id="ARBA00022840"/>
    </source>
</evidence>
<dbReference type="InterPro" id="IPR036393">
    <property type="entry name" value="AceGlu_kinase-like_sf"/>
</dbReference>
<dbReference type="GO" id="GO:0005829">
    <property type="term" value="C:cytosol"/>
    <property type="evidence" value="ECO:0007669"/>
    <property type="project" value="TreeGrafter"/>
</dbReference>
<dbReference type="Pfam" id="PF00696">
    <property type="entry name" value="AA_kinase"/>
    <property type="match status" value="1"/>
</dbReference>
<dbReference type="CDD" id="cd04242">
    <property type="entry name" value="AAK_G5K_ProB"/>
    <property type="match status" value="1"/>
</dbReference>
<dbReference type="PIRSF" id="PIRSF000729">
    <property type="entry name" value="GK"/>
    <property type="match status" value="1"/>
</dbReference>
<dbReference type="InterPro" id="IPR005715">
    <property type="entry name" value="Glu_5kinase/COase_Synthase"/>
</dbReference>
<keyword evidence="7" id="KW-0067">ATP-binding</keyword>
<proteinExistence type="inferred from homology"/>
<keyword evidence="6 9" id="KW-0418">Kinase</keyword>
<keyword evidence="3" id="KW-0641">Proline biosynthesis</keyword>
<dbReference type="AlphaFoldDB" id="U5KLI5"/>
<name>U5KLI5_HERMU</name>
<dbReference type="HAMAP" id="MF_00456">
    <property type="entry name" value="ProB"/>
    <property type="match status" value="1"/>
</dbReference>
<dbReference type="SUPFAM" id="SSF53633">
    <property type="entry name" value="Carbamate kinase-like"/>
    <property type="match status" value="1"/>
</dbReference>
<dbReference type="GO" id="GO:0005524">
    <property type="term" value="F:ATP binding"/>
    <property type="evidence" value="ECO:0007669"/>
    <property type="project" value="UniProtKB-KW"/>
</dbReference>
<evidence type="ECO:0000256" key="3">
    <source>
        <dbReference type="ARBA" id="ARBA00022650"/>
    </source>
</evidence>
<sequence>MMNSPVSPGPTLTAVARGLLATGKKNRIVIKVGSALLVEDKQIATSRIHELCHLIADLSERYEVLLVTSGAVAMGSTEVPLDKSTMPNKQALAALGQPLLMHLYYTEFQKFGLFCAQMLLDSHDFDSRKRTANAANAIEVLLANKIIPVINENDATATAEIAFGDNDQMSAHVAMHFNAHLLVILSDIDGYYSDNPKTNPEAKLRRHVHQLTIDELSAPATPNNFYATGGIVTKLKAAQFMIENNRKMLLTNGYKLDLVRAFLLDGVHEIGTVFSNQ</sequence>
<feature type="domain" description="Aspartate/glutamate/uridylate kinase" evidence="8">
    <location>
        <begin position="26"/>
        <end position="252"/>
    </location>
</feature>
<dbReference type="EC" id="2.7.2.11" evidence="9"/>
<keyword evidence="2" id="KW-0028">Amino-acid biosynthesis</keyword>
<keyword evidence="5" id="KW-0547">Nucleotide-binding</keyword>
<dbReference type="InterPro" id="IPR011529">
    <property type="entry name" value="Glu_5kinase"/>
</dbReference>
<dbReference type="PRINTS" id="PR00474">
    <property type="entry name" value="GLU5KINASE"/>
</dbReference>
<dbReference type="InterPro" id="IPR019797">
    <property type="entry name" value="Glutamate_5-kinase_CS"/>
</dbReference>
<dbReference type="Gene3D" id="3.40.1160.10">
    <property type="entry name" value="Acetylglutamate kinase-like"/>
    <property type="match status" value="1"/>
</dbReference>
<keyword evidence="4 9" id="KW-0808">Transferase</keyword>
<dbReference type="EMBL" id="KC503370">
    <property type="protein sequence ID" value="AGT02536.1"/>
    <property type="molecule type" value="Genomic_DNA"/>
</dbReference>
<dbReference type="InterPro" id="IPR001048">
    <property type="entry name" value="Asp/Glu/Uridylate_kinase"/>
</dbReference>